<feature type="chain" id="PRO_5007887835" evidence="1">
    <location>
        <begin position="26"/>
        <end position="69"/>
    </location>
</feature>
<keyword evidence="3" id="KW-1185">Reference proteome</keyword>
<dbReference type="AlphaFoldDB" id="A0A167HXX9"/>
<evidence type="ECO:0000313" key="3">
    <source>
        <dbReference type="Proteomes" id="UP000076738"/>
    </source>
</evidence>
<dbReference type="EMBL" id="KV417314">
    <property type="protein sequence ID" value="KZO92095.1"/>
    <property type="molecule type" value="Genomic_DNA"/>
</dbReference>
<reference evidence="2 3" key="1">
    <citation type="journal article" date="2016" name="Mol. Biol. Evol.">
        <title>Comparative Genomics of Early-Diverging Mushroom-Forming Fungi Provides Insights into the Origins of Lignocellulose Decay Capabilities.</title>
        <authorList>
            <person name="Nagy L.G."/>
            <person name="Riley R."/>
            <person name="Tritt A."/>
            <person name="Adam C."/>
            <person name="Daum C."/>
            <person name="Floudas D."/>
            <person name="Sun H."/>
            <person name="Yadav J.S."/>
            <person name="Pangilinan J."/>
            <person name="Larsson K.H."/>
            <person name="Matsuura K."/>
            <person name="Barry K."/>
            <person name="Labutti K."/>
            <person name="Kuo R."/>
            <person name="Ohm R.A."/>
            <person name="Bhattacharya S.S."/>
            <person name="Shirouzu T."/>
            <person name="Yoshinaga Y."/>
            <person name="Martin F.M."/>
            <person name="Grigoriev I.V."/>
            <person name="Hibbett D.S."/>
        </authorList>
    </citation>
    <scope>NUCLEOTIDE SEQUENCE [LARGE SCALE GENOMIC DNA]</scope>
    <source>
        <strain evidence="2 3">TUFC12733</strain>
    </source>
</reference>
<protein>
    <submittedName>
        <fullName evidence="2">Uncharacterized protein</fullName>
    </submittedName>
</protein>
<accession>A0A167HXX9</accession>
<evidence type="ECO:0000256" key="1">
    <source>
        <dbReference type="SAM" id="SignalP"/>
    </source>
</evidence>
<keyword evidence="1" id="KW-0732">Signal</keyword>
<evidence type="ECO:0000313" key="2">
    <source>
        <dbReference type="EMBL" id="KZO92095.1"/>
    </source>
</evidence>
<dbReference type="Proteomes" id="UP000076738">
    <property type="component" value="Unassembled WGS sequence"/>
</dbReference>
<feature type="signal peptide" evidence="1">
    <location>
        <begin position="1"/>
        <end position="25"/>
    </location>
</feature>
<name>A0A167HXX9_CALVF</name>
<sequence>MLCLRSFNFVTLTLLLLLAVLPVLASPTPAQDLDALTNAERFRRGLPPKAPRRLYEASVADTARKARRS</sequence>
<dbReference type="OrthoDB" id="3024574at2759"/>
<proteinExistence type="predicted"/>
<organism evidence="2 3">
    <name type="scientific">Calocera viscosa (strain TUFC12733)</name>
    <dbReference type="NCBI Taxonomy" id="1330018"/>
    <lineage>
        <taxon>Eukaryota</taxon>
        <taxon>Fungi</taxon>
        <taxon>Dikarya</taxon>
        <taxon>Basidiomycota</taxon>
        <taxon>Agaricomycotina</taxon>
        <taxon>Dacrymycetes</taxon>
        <taxon>Dacrymycetales</taxon>
        <taxon>Dacrymycetaceae</taxon>
        <taxon>Calocera</taxon>
    </lineage>
</organism>
<gene>
    <name evidence="2" type="ORF">CALVIDRAFT_541292</name>
</gene>